<comment type="caution">
    <text evidence="7">The sequence shown here is derived from an EMBL/GenBank/DDBJ whole genome shotgun (WGS) entry which is preliminary data.</text>
</comment>
<evidence type="ECO:0000313" key="10">
    <source>
        <dbReference type="EMBL" id="CAF4104952.1"/>
    </source>
</evidence>
<name>A0A814H777_9BILA</name>
<dbReference type="Proteomes" id="UP000663855">
    <property type="component" value="Unassembled WGS sequence"/>
</dbReference>
<evidence type="ECO:0000256" key="1">
    <source>
        <dbReference type="ARBA" id="ARBA00004141"/>
    </source>
</evidence>
<dbReference type="AlphaFoldDB" id="A0A814H777"/>
<keyword evidence="4 5" id="KW-0472">Membrane</keyword>
<feature type="transmembrane region" description="Helical" evidence="5">
    <location>
        <begin position="335"/>
        <end position="354"/>
    </location>
</feature>
<dbReference type="PANTHER" id="PTHR23507">
    <property type="entry name" value="ZGC:174356"/>
    <property type="match status" value="1"/>
</dbReference>
<reference evidence="7" key="1">
    <citation type="submission" date="2021-02" db="EMBL/GenBank/DDBJ databases">
        <authorList>
            <person name="Nowell W R."/>
        </authorList>
    </citation>
    <scope>NUCLEOTIDE SEQUENCE</scope>
</reference>
<dbReference type="SUPFAM" id="SSF103473">
    <property type="entry name" value="MFS general substrate transporter"/>
    <property type="match status" value="1"/>
</dbReference>
<dbReference type="OrthoDB" id="419734at2759"/>
<feature type="transmembrane region" description="Helical" evidence="5">
    <location>
        <begin position="219"/>
        <end position="238"/>
    </location>
</feature>
<feature type="transmembrane region" description="Helical" evidence="5">
    <location>
        <begin position="151"/>
        <end position="177"/>
    </location>
</feature>
<dbReference type="EMBL" id="CAJOBH010008158">
    <property type="protein sequence ID" value="CAF4104952.1"/>
    <property type="molecule type" value="Genomic_DNA"/>
</dbReference>
<sequence>MSNVSNCAIALILCLHTTSNCVISTVGQYIYAYYLQIYPTSSNTTQNLTKIIIPSYHRLKVVNSVLKSCLDNTTSNSSNGNAQLWAQEQSADLFFHINLWNSCPLIIMTYILGLYTPKLGRRFVLIMPMLGATGQLAIWLSIIYFHLADYWWYIASLIMSLSGSTYVLNFVMNLIITDNTKEDNRSSRFVFYEALTTTVSAGVTCGIGYYINWRGFADLYWLSLGLQILSIIIVIVFVKNPSHIIDEHTSLLSSSSSIQNNGEIEIKESRSLRTKCKNYFIIFKIFSFKNRSYRKPTSLLLILFAYMFYLLAYSTYASFLWYLLDAPFCWSSESIGNYMALSSIACAILSLLGMKFFTYIGANDMMICLFSHLCFALSSLWIAFAKYNWQLYAGLLISPYADYQNPLTISMLSKLLEPHELNNAFTLVAEVTTIITSFGDSIFNWIYEETVGNFRNFTLLLAVGFSIISFILTICLIGVTRRMLPNENRVSLTESKPLILPSINHNITHTGDIICPSLLYSTTLSHPSNQNSSQINSIDNTIITKDDFVIL</sequence>
<feature type="chain" id="PRO_5036224595" description="Proton-coupled folate transporter" evidence="6">
    <location>
        <begin position="22"/>
        <end position="551"/>
    </location>
</feature>
<dbReference type="Gene3D" id="1.20.1250.20">
    <property type="entry name" value="MFS general substrate transporter like domains"/>
    <property type="match status" value="2"/>
</dbReference>
<evidence type="ECO:0000313" key="11">
    <source>
        <dbReference type="Proteomes" id="UP000663855"/>
    </source>
</evidence>
<evidence type="ECO:0000313" key="7">
    <source>
        <dbReference type="EMBL" id="CAF1005918.1"/>
    </source>
</evidence>
<proteinExistence type="predicted"/>
<feature type="transmembrane region" description="Helical" evidence="5">
    <location>
        <begin position="93"/>
        <end position="116"/>
    </location>
</feature>
<keyword evidence="2 5" id="KW-0812">Transmembrane</keyword>
<evidence type="ECO:0000256" key="3">
    <source>
        <dbReference type="ARBA" id="ARBA00022989"/>
    </source>
</evidence>
<feature type="transmembrane region" description="Helical" evidence="5">
    <location>
        <begin position="189"/>
        <end position="213"/>
    </location>
</feature>
<keyword evidence="3 5" id="KW-1133">Transmembrane helix</keyword>
<dbReference type="EMBL" id="CAJNOV010000158">
    <property type="protein sequence ID" value="CAF1005918.1"/>
    <property type="molecule type" value="Genomic_DNA"/>
</dbReference>
<dbReference type="EMBL" id="CAJOBJ010006777">
    <property type="protein sequence ID" value="CAF4069454.1"/>
    <property type="molecule type" value="Genomic_DNA"/>
</dbReference>
<dbReference type="PANTHER" id="PTHR23507:SF1">
    <property type="entry name" value="FI18259P1-RELATED"/>
    <property type="match status" value="1"/>
</dbReference>
<dbReference type="Proteomes" id="UP000681967">
    <property type="component" value="Unassembled WGS sequence"/>
</dbReference>
<feature type="transmembrane region" description="Helical" evidence="5">
    <location>
        <begin position="299"/>
        <end position="323"/>
    </location>
</feature>
<evidence type="ECO:0000313" key="8">
    <source>
        <dbReference type="EMBL" id="CAF1677919.1"/>
    </source>
</evidence>
<feature type="transmembrane region" description="Helical" evidence="5">
    <location>
        <begin position="366"/>
        <end position="384"/>
    </location>
</feature>
<evidence type="ECO:0008006" key="12">
    <source>
        <dbReference type="Google" id="ProtNLM"/>
    </source>
</evidence>
<organism evidence="7 11">
    <name type="scientific">Rotaria magnacalcarata</name>
    <dbReference type="NCBI Taxonomy" id="392030"/>
    <lineage>
        <taxon>Eukaryota</taxon>
        <taxon>Metazoa</taxon>
        <taxon>Spiralia</taxon>
        <taxon>Gnathifera</taxon>
        <taxon>Rotifera</taxon>
        <taxon>Eurotatoria</taxon>
        <taxon>Bdelloidea</taxon>
        <taxon>Philodinida</taxon>
        <taxon>Philodinidae</taxon>
        <taxon>Rotaria</taxon>
    </lineage>
</organism>
<feature type="signal peptide" evidence="6">
    <location>
        <begin position="1"/>
        <end position="21"/>
    </location>
</feature>
<dbReference type="InterPro" id="IPR036259">
    <property type="entry name" value="MFS_trans_sf"/>
</dbReference>
<feature type="transmembrane region" description="Helical" evidence="5">
    <location>
        <begin position="123"/>
        <end position="145"/>
    </location>
</feature>
<dbReference type="GO" id="GO:0016020">
    <property type="term" value="C:membrane"/>
    <property type="evidence" value="ECO:0007669"/>
    <property type="project" value="UniProtKB-SubCell"/>
</dbReference>
<evidence type="ECO:0000313" key="9">
    <source>
        <dbReference type="EMBL" id="CAF4069454.1"/>
    </source>
</evidence>
<comment type="subcellular location">
    <subcellularLocation>
        <location evidence="1">Membrane</location>
        <topology evidence="1">Multi-pass membrane protein</topology>
    </subcellularLocation>
</comment>
<evidence type="ECO:0000256" key="2">
    <source>
        <dbReference type="ARBA" id="ARBA00022692"/>
    </source>
</evidence>
<evidence type="ECO:0000256" key="6">
    <source>
        <dbReference type="SAM" id="SignalP"/>
    </source>
</evidence>
<gene>
    <name evidence="10" type="ORF">BYL167_LOCUS19304</name>
    <name evidence="7" type="ORF">CJN711_LOCUS2588</name>
    <name evidence="9" type="ORF">GIL414_LOCUS15427</name>
    <name evidence="8" type="ORF">KQP761_LOCUS35832</name>
</gene>
<dbReference type="GO" id="GO:0022857">
    <property type="term" value="F:transmembrane transporter activity"/>
    <property type="evidence" value="ECO:0007669"/>
    <property type="project" value="TreeGrafter"/>
</dbReference>
<keyword evidence="6" id="KW-0732">Signal</keyword>
<dbReference type="Proteomes" id="UP000663834">
    <property type="component" value="Unassembled WGS sequence"/>
</dbReference>
<feature type="transmembrane region" description="Helical" evidence="5">
    <location>
        <begin position="457"/>
        <end position="479"/>
    </location>
</feature>
<accession>A0A814H777</accession>
<dbReference type="Proteomes" id="UP000681720">
    <property type="component" value="Unassembled WGS sequence"/>
</dbReference>
<dbReference type="EMBL" id="CAJNOW010020203">
    <property type="protein sequence ID" value="CAF1677919.1"/>
    <property type="molecule type" value="Genomic_DNA"/>
</dbReference>
<evidence type="ECO:0000256" key="4">
    <source>
        <dbReference type="ARBA" id="ARBA00023136"/>
    </source>
</evidence>
<evidence type="ECO:0000256" key="5">
    <source>
        <dbReference type="SAM" id="Phobius"/>
    </source>
</evidence>
<protein>
    <recommendedName>
        <fullName evidence="12">Proton-coupled folate transporter</fullName>
    </recommendedName>
</protein>